<dbReference type="PROSITE" id="PS50071">
    <property type="entry name" value="HOMEOBOX_2"/>
    <property type="match status" value="1"/>
</dbReference>
<keyword evidence="4 5" id="KW-0539">Nucleus</keyword>
<feature type="region of interest" description="Disordered" evidence="7">
    <location>
        <begin position="704"/>
        <end position="724"/>
    </location>
</feature>
<proteinExistence type="predicted"/>
<evidence type="ECO:0000259" key="8">
    <source>
        <dbReference type="PROSITE" id="PS50071"/>
    </source>
</evidence>
<feature type="compositionally biased region" description="Polar residues" evidence="7">
    <location>
        <begin position="50"/>
        <end position="63"/>
    </location>
</feature>
<evidence type="ECO:0000256" key="7">
    <source>
        <dbReference type="SAM" id="MobiDB-lite"/>
    </source>
</evidence>
<dbReference type="PRINTS" id="PR00028">
    <property type="entry name" value="POUDOMAIN"/>
</dbReference>
<feature type="compositionally biased region" description="Low complexity" evidence="7">
    <location>
        <begin position="512"/>
        <end position="548"/>
    </location>
</feature>
<feature type="region of interest" description="Disordered" evidence="7">
    <location>
        <begin position="1"/>
        <end position="85"/>
    </location>
</feature>
<feature type="compositionally biased region" description="Low complexity" evidence="7">
    <location>
        <begin position="72"/>
        <end position="85"/>
    </location>
</feature>
<dbReference type="EnsemblMetazoa" id="tetur09g01840.1">
    <property type="protein sequence ID" value="tetur09g01840.1"/>
    <property type="gene ID" value="tetur09g01840"/>
</dbReference>
<feature type="region of interest" description="Disordered" evidence="7">
    <location>
        <begin position="576"/>
        <end position="644"/>
    </location>
</feature>
<dbReference type="SMART" id="SM00352">
    <property type="entry name" value="POU"/>
    <property type="match status" value="1"/>
</dbReference>
<feature type="compositionally biased region" description="Low complexity" evidence="7">
    <location>
        <begin position="586"/>
        <end position="617"/>
    </location>
</feature>
<name>T1KD66_TETUR</name>
<dbReference type="Gene3D" id="1.10.10.60">
    <property type="entry name" value="Homeodomain-like"/>
    <property type="match status" value="1"/>
</dbReference>
<feature type="region of interest" description="Disordered" evidence="7">
    <location>
        <begin position="231"/>
        <end position="304"/>
    </location>
</feature>
<dbReference type="InterPro" id="IPR017970">
    <property type="entry name" value="Homeobox_CS"/>
</dbReference>
<protein>
    <recommendedName>
        <fullName evidence="12">POU domain protein</fullName>
    </recommendedName>
</protein>
<dbReference type="InterPro" id="IPR001356">
    <property type="entry name" value="HD"/>
</dbReference>
<dbReference type="GO" id="GO:0000981">
    <property type="term" value="F:DNA-binding transcription factor activity, RNA polymerase II-specific"/>
    <property type="evidence" value="ECO:0007669"/>
    <property type="project" value="InterPro"/>
</dbReference>
<dbReference type="AlphaFoldDB" id="T1KD66"/>
<evidence type="ECO:0000256" key="1">
    <source>
        <dbReference type="ARBA" id="ARBA00004123"/>
    </source>
</evidence>
<dbReference type="SMART" id="SM00389">
    <property type="entry name" value="HOX"/>
    <property type="match status" value="1"/>
</dbReference>
<dbReference type="InterPro" id="IPR050255">
    <property type="entry name" value="POU_domain_TF"/>
</dbReference>
<accession>T1KD66</accession>
<dbReference type="CDD" id="cd00086">
    <property type="entry name" value="homeodomain"/>
    <property type="match status" value="1"/>
</dbReference>
<feature type="region of interest" description="Disordered" evidence="7">
    <location>
        <begin position="113"/>
        <end position="199"/>
    </location>
</feature>
<dbReference type="InterPro" id="IPR013847">
    <property type="entry name" value="POU"/>
</dbReference>
<reference evidence="11" key="1">
    <citation type="submission" date="2011-08" db="EMBL/GenBank/DDBJ databases">
        <authorList>
            <person name="Rombauts S."/>
        </authorList>
    </citation>
    <scope>NUCLEOTIDE SEQUENCE</scope>
    <source>
        <strain evidence="11">London</strain>
    </source>
</reference>
<feature type="region of interest" description="Disordered" evidence="7">
    <location>
        <begin position="774"/>
        <end position="804"/>
    </location>
</feature>
<feature type="compositionally biased region" description="Low complexity" evidence="7">
    <location>
        <begin position="181"/>
        <end position="199"/>
    </location>
</feature>
<reference evidence="10" key="2">
    <citation type="submission" date="2015-06" db="UniProtKB">
        <authorList>
            <consortium name="EnsemblMetazoa"/>
        </authorList>
    </citation>
    <scope>IDENTIFICATION</scope>
</reference>
<dbReference type="Proteomes" id="UP000015104">
    <property type="component" value="Unassembled WGS sequence"/>
</dbReference>
<feature type="compositionally biased region" description="Low complexity" evidence="7">
    <location>
        <begin position="113"/>
        <end position="136"/>
    </location>
</feature>
<feature type="domain" description="Homeobox" evidence="8">
    <location>
        <begin position="718"/>
        <end position="778"/>
    </location>
</feature>
<evidence type="ECO:0000259" key="9">
    <source>
        <dbReference type="PROSITE" id="PS51179"/>
    </source>
</evidence>
<dbReference type="Pfam" id="PF00157">
    <property type="entry name" value="Pou"/>
    <property type="match status" value="1"/>
</dbReference>
<feature type="domain" description="POU-specific" evidence="9">
    <location>
        <begin position="642"/>
        <end position="698"/>
    </location>
</feature>
<dbReference type="STRING" id="32264.T1KD66"/>
<evidence type="ECO:0000256" key="5">
    <source>
        <dbReference type="PROSITE-ProRule" id="PRU00108"/>
    </source>
</evidence>
<dbReference type="eggNOG" id="KOG3802">
    <property type="taxonomic scope" value="Eukaryota"/>
</dbReference>
<keyword evidence="2 5" id="KW-0238">DNA-binding</keyword>
<comment type="subcellular location">
    <subcellularLocation>
        <location evidence="1 5 6">Nucleus</location>
    </subcellularLocation>
</comment>
<feature type="compositionally biased region" description="Low complexity" evidence="7">
    <location>
        <begin position="234"/>
        <end position="304"/>
    </location>
</feature>
<dbReference type="PROSITE" id="PS00027">
    <property type="entry name" value="HOMEOBOX_1"/>
    <property type="match status" value="1"/>
</dbReference>
<evidence type="ECO:0000256" key="3">
    <source>
        <dbReference type="ARBA" id="ARBA00023155"/>
    </source>
</evidence>
<sequence>MMNEDYRMSDKADNVHNGHHKEPINYCSDNSEMDDIEPEDDCDSMDSEKSLNLTMGDNSMDTSTPPPTGSTLISPNYNYNRNNNCNNNSNGTLNLSSLHSASRVILNPVSSVFTASPTSSSSPSHRPSTATSTTPTNMKSSSLSTSMNPSQLPMSSPTSSRDSHSPLSPLAMSSSPPPTSQPAHHNQHSSSSPSPSLSSAATAAAAAAAVANNLHQLEQLQGIPLNLKGGGSSGTDLTTGSSLSSTNSRSSPTGTDLSMNGFKSLSSNSSMNGNLINPNNHNSTSLNNNRTNNTNSNANNLSLNLSSCNGDNDINNGSSSPSDLSTSGSLNRGLNSLAPNLLSSPAAVAAAAAVARSNLPIDKFAQLMAAQGQLLLTATLAQQLQQASTVKQQAPVATNLSGFPLNDIQTIQQQLQQQQQNFQNLQQLLLLQSTGQLTPNLQQMLIQNQFEQTLQSLTGHGMSLPQVAVAAQQLQQLQESLGLNGSSPTSSSSSSSTSSSSSVKIKMEDANDNNNCSNFNSTNNNNSNNSNSKNNNNLSNNSNNNSSSKYHQRNGSPCDMITNQKKVINLINHHHHSINGLTDPTSSASSASSSSSSNNNGTCNNNTTANNNNVNSHHSSHQINHYHHQLSSVRSRTETSPEEMTDLEELEQFAKMFKQRRIKLGNQTTISRFEALNLSFKNMCKLKPLLERWLKDADASLTNPGVMSSSQASADAIGRRRKKRTSIETTVRVALEKAFISNPKPTSEEISMLADSLCMEKEVVRVWFCNRRQKEKRINPPPNSSDNPGNGCPSPSSYPSPPPC</sequence>
<organism evidence="10 11">
    <name type="scientific">Tetranychus urticae</name>
    <name type="common">Two-spotted spider mite</name>
    <dbReference type="NCBI Taxonomy" id="32264"/>
    <lineage>
        <taxon>Eukaryota</taxon>
        <taxon>Metazoa</taxon>
        <taxon>Ecdysozoa</taxon>
        <taxon>Arthropoda</taxon>
        <taxon>Chelicerata</taxon>
        <taxon>Arachnida</taxon>
        <taxon>Acari</taxon>
        <taxon>Acariformes</taxon>
        <taxon>Trombidiformes</taxon>
        <taxon>Prostigmata</taxon>
        <taxon>Eleutherengona</taxon>
        <taxon>Raphignathae</taxon>
        <taxon>Tetranychoidea</taxon>
        <taxon>Tetranychidae</taxon>
        <taxon>Tetranychus</taxon>
    </lineage>
</organism>
<dbReference type="SUPFAM" id="SSF47413">
    <property type="entry name" value="lambda repressor-like DNA-binding domains"/>
    <property type="match status" value="1"/>
</dbReference>
<evidence type="ECO:0000256" key="4">
    <source>
        <dbReference type="ARBA" id="ARBA00023242"/>
    </source>
</evidence>
<feature type="compositionally biased region" description="Acidic residues" evidence="7">
    <location>
        <begin position="31"/>
        <end position="45"/>
    </location>
</feature>
<feature type="compositionally biased region" description="Polar residues" evidence="7">
    <location>
        <begin position="137"/>
        <end position="151"/>
    </location>
</feature>
<feature type="compositionally biased region" description="Basic and acidic residues" evidence="7">
    <location>
        <begin position="1"/>
        <end position="23"/>
    </location>
</feature>
<evidence type="ECO:0000256" key="2">
    <source>
        <dbReference type="ARBA" id="ARBA00023125"/>
    </source>
</evidence>
<dbReference type="PANTHER" id="PTHR11636">
    <property type="entry name" value="POU DOMAIN"/>
    <property type="match status" value="1"/>
</dbReference>
<evidence type="ECO:0000256" key="6">
    <source>
        <dbReference type="RuleBase" id="RU000682"/>
    </source>
</evidence>
<dbReference type="GO" id="GO:0000978">
    <property type="term" value="F:RNA polymerase II cis-regulatory region sequence-specific DNA binding"/>
    <property type="evidence" value="ECO:0007669"/>
    <property type="project" value="TreeGrafter"/>
</dbReference>
<feature type="DNA-binding region" description="Homeobox" evidence="5">
    <location>
        <begin position="720"/>
        <end position="779"/>
    </location>
</feature>
<dbReference type="InterPro" id="IPR000327">
    <property type="entry name" value="POU_dom"/>
</dbReference>
<feature type="compositionally biased region" description="Low complexity" evidence="7">
    <location>
        <begin position="486"/>
        <end position="502"/>
    </location>
</feature>
<evidence type="ECO:0008006" key="12">
    <source>
        <dbReference type="Google" id="ProtNLM"/>
    </source>
</evidence>
<dbReference type="Gene3D" id="1.10.260.40">
    <property type="entry name" value="lambda repressor-like DNA-binding domains"/>
    <property type="match status" value="1"/>
</dbReference>
<feature type="compositionally biased region" description="Polar residues" evidence="7">
    <location>
        <begin position="704"/>
        <end position="713"/>
    </location>
</feature>
<feature type="compositionally biased region" description="Basic residues" evidence="7">
    <location>
        <begin position="618"/>
        <end position="628"/>
    </location>
</feature>
<dbReference type="InterPro" id="IPR010982">
    <property type="entry name" value="Lambda_DNA-bd_dom_sf"/>
</dbReference>
<dbReference type="Pfam" id="PF00046">
    <property type="entry name" value="Homeodomain"/>
    <property type="match status" value="1"/>
</dbReference>
<dbReference type="GO" id="GO:0030154">
    <property type="term" value="P:cell differentiation"/>
    <property type="evidence" value="ECO:0007669"/>
    <property type="project" value="UniProtKB-ARBA"/>
</dbReference>
<evidence type="ECO:0000313" key="11">
    <source>
        <dbReference type="Proteomes" id="UP000015104"/>
    </source>
</evidence>
<dbReference type="GO" id="GO:0005634">
    <property type="term" value="C:nucleus"/>
    <property type="evidence" value="ECO:0007669"/>
    <property type="project" value="UniProtKB-SubCell"/>
</dbReference>
<feature type="compositionally biased region" description="Low complexity" evidence="7">
    <location>
        <begin position="152"/>
        <end position="174"/>
    </location>
</feature>
<feature type="region of interest" description="Disordered" evidence="7">
    <location>
        <begin position="482"/>
        <end position="559"/>
    </location>
</feature>
<dbReference type="HOGENOM" id="CLU_627519_0_0_1"/>
<dbReference type="EMBL" id="CAEY01002010">
    <property type="status" value="NOT_ANNOTATED_CDS"/>
    <property type="molecule type" value="Genomic_DNA"/>
</dbReference>
<feature type="compositionally biased region" description="Low complexity" evidence="7">
    <location>
        <begin position="784"/>
        <end position="795"/>
    </location>
</feature>
<dbReference type="FunFam" id="1.10.10.60:FF:000005">
    <property type="entry name" value="POU domain protein"/>
    <property type="match status" value="1"/>
</dbReference>
<dbReference type="InterPro" id="IPR009057">
    <property type="entry name" value="Homeodomain-like_sf"/>
</dbReference>
<evidence type="ECO:0000313" key="10">
    <source>
        <dbReference type="EnsemblMetazoa" id="tetur09g01840.1"/>
    </source>
</evidence>
<keyword evidence="11" id="KW-1185">Reference proteome</keyword>
<dbReference type="PANTHER" id="PTHR11636:SF76">
    <property type="entry name" value="PROTEIN NUBBIN"/>
    <property type="match status" value="1"/>
</dbReference>
<keyword evidence="3 5" id="KW-0371">Homeobox</keyword>
<dbReference type="PROSITE" id="PS51179">
    <property type="entry name" value="POU_3"/>
    <property type="match status" value="1"/>
</dbReference>
<dbReference type="SUPFAM" id="SSF46689">
    <property type="entry name" value="Homeodomain-like"/>
    <property type="match status" value="1"/>
</dbReference>